<evidence type="ECO:0000259" key="8">
    <source>
        <dbReference type="Pfam" id="PF23409"/>
    </source>
</evidence>
<proteinExistence type="predicted"/>
<dbReference type="GO" id="GO:0005814">
    <property type="term" value="C:centriole"/>
    <property type="evidence" value="ECO:0007669"/>
    <property type="project" value="TreeGrafter"/>
</dbReference>
<dbReference type="GO" id="GO:0005929">
    <property type="term" value="C:cilium"/>
    <property type="evidence" value="ECO:0007669"/>
    <property type="project" value="UniProtKB-ARBA"/>
</dbReference>
<dbReference type="FunFam" id="2.130.10.10:FF:003525">
    <property type="entry name" value="WD repeat domain 90"/>
    <property type="match status" value="1"/>
</dbReference>
<dbReference type="InterPro" id="IPR055440">
    <property type="entry name" value="Beta-prop_WDR90_4th"/>
</dbReference>
<protein>
    <recommendedName>
        <fullName evidence="11">WD repeat domain 90</fullName>
    </recommendedName>
</protein>
<keyword evidence="3" id="KW-0677">Repeat</keyword>
<accession>A0A8U8BBS9</accession>
<dbReference type="Pfam" id="PF23393">
    <property type="entry name" value="Beta-prop_WDR90_POC16_2nd"/>
    <property type="match status" value="1"/>
</dbReference>
<dbReference type="InterPro" id="IPR050630">
    <property type="entry name" value="WD_repeat_EMAP"/>
</dbReference>
<dbReference type="PROSITE" id="PS50294">
    <property type="entry name" value="WD_REPEATS_REGION"/>
    <property type="match status" value="2"/>
</dbReference>
<feature type="domain" description="EML-like first beta-propeller" evidence="8">
    <location>
        <begin position="1206"/>
        <end position="1425"/>
    </location>
</feature>
<dbReference type="Proteomes" id="UP000694382">
    <property type="component" value="Chromosome 14"/>
</dbReference>
<dbReference type="InterPro" id="IPR019775">
    <property type="entry name" value="WD40_repeat_CS"/>
</dbReference>
<dbReference type="FunFam" id="2.130.10.10:FF:001066">
    <property type="entry name" value="WD repeat domain 90"/>
    <property type="match status" value="1"/>
</dbReference>
<dbReference type="Gene3D" id="2.130.10.10">
    <property type="entry name" value="YVTN repeat-like/Quinoprotein amine dehydrogenase"/>
    <property type="match status" value="6"/>
</dbReference>
<dbReference type="Pfam" id="PF00400">
    <property type="entry name" value="WD40"/>
    <property type="match status" value="1"/>
</dbReference>
<dbReference type="InterPro" id="IPR007714">
    <property type="entry name" value="CFA20_dom"/>
</dbReference>
<dbReference type="SUPFAM" id="SSF50998">
    <property type="entry name" value="Quinoprotein alcohol dehydrogenase-like"/>
    <property type="match status" value="2"/>
</dbReference>
<evidence type="ECO:0000259" key="5">
    <source>
        <dbReference type="Pfam" id="PF05018"/>
    </source>
</evidence>
<name>A0A8U8BBS9_GEOPR</name>
<organism evidence="9 10">
    <name type="scientific">Geospiza parvula</name>
    <name type="common">Small tree-finch</name>
    <name type="synonym">Camarhynchus parvulus</name>
    <dbReference type="NCBI Taxonomy" id="87175"/>
    <lineage>
        <taxon>Eukaryota</taxon>
        <taxon>Metazoa</taxon>
        <taxon>Chordata</taxon>
        <taxon>Craniata</taxon>
        <taxon>Vertebrata</taxon>
        <taxon>Euteleostomi</taxon>
        <taxon>Archelosauria</taxon>
        <taxon>Archosauria</taxon>
        <taxon>Dinosauria</taxon>
        <taxon>Saurischia</taxon>
        <taxon>Theropoda</taxon>
        <taxon>Coelurosauria</taxon>
        <taxon>Aves</taxon>
        <taxon>Neognathae</taxon>
        <taxon>Neoaves</taxon>
        <taxon>Telluraves</taxon>
        <taxon>Australaves</taxon>
        <taxon>Passeriformes</taxon>
        <taxon>Thraupidae</taxon>
        <taxon>Camarhynchus</taxon>
    </lineage>
</organism>
<dbReference type="Pfam" id="PF23342">
    <property type="entry name" value="WDR90_beta-prop_4th"/>
    <property type="match status" value="1"/>
</dbReference>
<dbReference type="Pfam" id="PF23409">
    <property type="entry name" value="Beta-prop_EML"/>
    <property type="match status" value="1"/>
</dbReference>
<feature type="domain" description="WDR90 4th beta-propeller" evidence="6">
    <location>
        <begin position="1495"/>
        <end position="1812"/>
    </location>
</feature>
<keyword evidence="2" id="KW-0493">Microtubule</keyword>
<sequence length="1815" mass="196734">MEVAGCHQGWGGLERGDTGLAPGGRTRNMGFHGQGCHRARGTGTAPGLQAQGGGGWGGVQAGVPSPVIPVLAAWQRPYLNIFKHFRVEEWKRSAKEGDVAALTDTRMKGTIYRIRGSNPASSYLQLPRAGTQSLGLTGRYLYLLFRPLPRKHFLVHLDVTTEENQVVRISFSNLFKEFKSSATWLQFPFVCGAASEGTARRGEELGLGVPGAAPADTRWTCLVLDLPSILALYLARSYSHLRGVKLCCNLLVKNLCTSDLLFEPGVTLARARLGDLSCRGVAPMPRELAFPVPKGEKWHDLYDYIRYGCSHPSAAPRPPRAPGRGRMGSWVDFKVSSSPNQSGIVTVAPGHRWGWMGELFNSETPAPPAASSDSARLNAFKLSPRTGETQSCLCASESQALGLGCPWRVFPSLALSMMVLSGFLFQGLVPDPILKLRTIIGFGGCSTKWALWTRDSTAVVYPCHAVIVALLLKTGEQRFFLGHTDKVAALAFSGSGSVLASAQAGPRGLGRLWDFPTGTCLCLFKSHLQALVSLSFSHSGAVLCGVGKDVHSKTMVVVWNTAQVTRGGGVTVLARAHTDVDIQAMKIPFFDDTRMVSCGRDNIRLWRVRSGALRSCPVPLGDYHALEFTDLAFEEGPHFVCSRSGHVLEVDYKNVCVRSARRLLPAQPREDGQEQAGSSSGPGIAINSISMSLSFCATGSEDGYVRLWLLDFSAAVLEAEHEASVSSVCISPDGHKVLSTTAAGSLGYLDVQARDYSTLMRSHGGSVLGFSLQDKGEQMATVSQDSTIRVWDLASRQQLYDFSAAEETPCTVAFHPFWKMLACGFDSGVVRIFNLAASDLLLEHKQHRTAVTGLTISPDGNLMFSSCLQGTLALYRLVAQKIQVLRVLGNVVARDAGSGVDTLALSGDSRLLAFVGPSKYVVTVMEACSLDELLRVDISILDLHSTILDSAVKVCFGPVPQGELLVSTSSNKILVLDAKTGRLVCDRSSSGPSAEPCRPWPALSQVFIGHSEPVHQVAFTPHQEHVISVGDAIFLWDFLAPPPECLDDALRCRVGLLGCLCRARGWTPDPCGSLPTWDMPHVTLQFAFSLVCVHTCTAPEYKQATAWVLLPSISHRYHFLLCVAEPRKGTRAPKCCIRPDSYRHFTPRFKASVFLSPPAGSEVLKLKAVIGYNGNGRGNMVWNPDTGFFAYSCGCVIVVEDLHSGSQSHWLGHAEEISTLTLSHRAQVLASASGQKDGDSHCQICIWSTQDGACTAELFHHETQVQAMAFSWDDRFLVTIGDYSDQTMALWSTHTYELVLSTCISEPLHDVAFSPFSHQDLACVGRGAVTFWALEQQEAAVTLKVHRAPAPDVLGLVELTSLCYGAEALLYSGTNSGQICVWDTETNSCFMTWEADEGEIGVLLCRHQRLLSGSNTKRIRLWSVGTVQELRLKGPNARSGSVLLEHEITLDGTIVSAAFDDCLEMGIVGTTAGTLWYINWVESTSIRLISGHKNKVTEVCFSPDESHCATCGEDGSVRIWALGSTELVVQFQVLNQSCQCLAWKPRPVGVWPHPSESQHVVAGYSDGTVRVFSVSRTEMELKMHPHAAALTAVTYSTDGEMILSGGKDGIVAVSSPRTGMTIHVLADHKGSPITVLQCTRKQYHELGVEGGELWLAASSDRRVSVWGSDWLQDKCELLDWLSFPAPAGPEVSVAPGLDSLPPSLAAFCPWEHGVLVYMGFGLQKEALFYSLRKKQVLRKISLPAFATSLSLSPAAPFMALGFGDRLLRLQPCPAGAPQDYAGHDDTVHLCRFAPSGRRLLTASHSAVLVWELPGA</sequence>
<dbReference type="PANTHER" id="PTHR13720:SF24">
    <property type="entry name" value="WD REPEAT-CONTAINING PROTEIN 90"/>
    <property type="match status" value="1"/>
</dbReference>
<dbReference type="SMART" id="SM00320">
    <property type="entry name" value="WD40"/>
    <property type="match status" value="19"/>
</dbReference>
<dbReference type="InterPro" id="IPR055439">
    <property type="entry name" value="Beta-prop_EML_1st"/>
</dbReference>
<keyword evidence="1" id="KW-0853">WD repeat</keyword>
<dbReference type="PROSITE" id="PS50082">
    <property type="entry name" value="WD_REPEATS_2"/>
    <property type="match status" value="3"/>
</dbReference>
<dbReference type="PROSITE" id="PS00678">
    <property type="entry name" value="WD_REPEATS_1"/>
    <property type="match status" value="1"/>
</dbReference>
<dbReference type="Pfam" id="PF05018">
    <property type="entry name" value="CFA20_dom"/>
    <property type="match status" value="1"/>
</dbReference>
<evidence type="ECO:0000259" key="7">
    <source>
        <dbReference type="Pfam" id="PF23393"/>
    </source>
</evidence>
<feature type="domain" description="WDR90/POC16 second beta-propeller" evidence="7">
    <location>
        <begin position="772"/>
        <end position="988"/>
    </location>
</feature>
<evidence type="ECO:0000256" key="3">
    <source>
        <dbReference type="ARBA" id="ARBA00022737"/>
    </source>
</evidence>
<dbReference type="Ensembl" id="ENSCPVT00000025839.1">
    <property type="protein sequence ID" value="ENSCPVP00000024069.1"/>
    <property type="gene ID" value="ENSCPVG00000013839.2"/>
</dbReference>
<dbReference type="InterPro" id="IPR011047">
    <property type="entry name" value="Quinoprotein_ADH-like_sf"/>
</dbReference>
<dbReference type="SUPFAM" id="SSF50978">
    <property type="entry name" value="WD40 repeat-like"/>
    <property type="match status" value="2"/>
</dbReference>
<dbReference type="GO" id="GO:0005874">
    <property type="term" value="C:microtubule"/>
    <property type="evidence" value="ECO:0007669"/>
    <property type="project" value="UniProtKB-KW"/>
</dbReference>
<evidence type="ECO:0000256" key="1">
    <source>
        <dbReference type="ARBA" id="ARBA00022574"/>
    </source>
</evidence>
<reference evidence="9" key="3">
    <citation type="submission" date="2025-09" db="UniProtKB">
        <authorList>
            <consortium name="Ensembl"/>
        </authorList>
    </citation>
    <scope>IDENTIFICATION</scope>
</reference>
<reference evidence="9" key="2">
    <citation type="submission" date="2025-08" db="UniProtKB">
        <authorList>
            <consortium name="Ensembl"/>
        </authorList>
    </citation>
    <scope>IDENTIFICATION</scope>
</reference>
<dbReference type="PANTHER" id="PTHR13720">
    <property type="entry name" value="WD-40 REPEAT PROTEIN"/>
    <property type="match status" value="1"/>
</dbReference>
<evidence type="ECO:0000313" key="9">
    <source>
        <dbReference type="Ensembl" id="ENSCPVP00000024069.1"/>
    </source>
</evidence>
<evidence type="ECO:0008006" key="11">
    <source>
        <dbReference type="Google" id="ProtNLM"/>
    </source>
</evidence>
<dbReference type="InterPro" id="IPR001680">
    <property type="entry name" value="WD40_rpt"/>
</dbReference>
<evidence type="ECO:0000256" key="4">
    <source>
        <dbReference type="SAM" id="MobiDB-lite"/>
    </source>
</evidence>
<evidence type="ECO:0000313" key="10">
    <source>
        <dbReference type="Proteomes" id="UP000694382"/>
    </source>
</evidence>
<reference evidence="9" key="1">
    <citation type="submission" date="2020-02" db="EMBL/GenBank/DDBJ databases">
        <authorList>
            <person name="Enbody D E."/>
            <person name="Pettersson E M."/>
        </authorList>
    </citation>
    <scope>NUCLEOTIDE SEQUENCE [LARGE SCALE GENOMIC DNA]</scope>
</reference>
<dbReference type="FunFam" id="2.130.10.10:FF:001417">
    <property type="entry name" value="WD repeat domain 90"/>
    <property type="match status" value="1"/>
</dbReference>
<dbReference type="InterPro" id="IPR055441">
    <property type="entry name" value="Beta-prop_WDR90_POC16_2nd"/>
</dbReference>
<feature type="region of interest" description="Disordered" evidence="4">
    <location>
        <begin position="1"/>
        <end position="53"/>
    </location>
</feature>
<dbReference type="InterPro" id="IPR015943">
    <property type="entry name" value="WD40/YVTN_repeat-like_dom_sf"/>
</dbReference>
<feature type="domain" description="CFA20" evidence="5">
    <location>
        <begin position="73"/>
        <end position="189"/>
    </location>
</feature>
<dbReference type="InterPro" id="IPR036322">
    <property type="entry name" value="WD40_repeat_dom_sf"/>
</dbReference>
<evidence type="ECO:0000259" key="6">
    <source>
        <dbReference type="Pfam" id="PF23342"/>
    </source>
</evidence>
<keyword evidence="10" id="KW-1185">Reference proteome</keyword>
<evidence type="ECO:0000256" key="2">
    <source>
        <dbReference type="ARBA" id="ARBA00022701"/>
    </source>
</evidence>